<evidence type="ECO:0000313" key="2">
    <source>
        <dbReference type="EMBL" id="KAL3784544.1"/>
    </source>
</evidence>
<reference evidence="2 3" key="1">
    <citation type="submission" date="2024-10" db="EMBL/GenBank/DDBJ databases">
        <title>Updated reference genomes for cyclostephanoid diatoms.</title>
        <authorList>
            <person name="Roberts W.R."/>
            <person name="Alverson A.J."/>
        </authorList>
    </citation>
    <scope>NUCLEOTIDE SEQUENCE [LARGE SCALE GENOMIC DNA]</scope>
    <source>
        <strain evidence="2 3">AJA276-08</strain>
    </source>
</reference>
<keyword evidence="1" id="KW-0472">Membrane</keyword>
<accession>A0ABD3P9X4</accession>
<sequence>MLAPGTLGFWMLIAAASALAVAIAAMVVGSRRRARDQYHPLKGALERRMRMFGGMADACYEDREMCGAQQGCVQEEYAMANEMSEMDSKNEYKQMV</sequence>
<dbReference type="AlphaFoldDB" id="A0ABD3P9X4"/>
<feature type="transmembrane region" description="Helical" evidence="1">
    <location>
        <begin position="6"/>
        <end position="28"/>
    </location>
</feature>
<proteinExistence type="predicted"/>
<dbReference type="Proteomes" id="UP001530315">
    <property type="component" value="Unassembled WGS sequence"/>
</dbReference>
<evidence type="ECO:0000256" key="1">
    <source>
        <dbReference type="SAM" id="Phobius"/>
    </source>
</evidence>
<comment type="caution">
    <text evidence="2">The sequence shown here is derived from an EMBL/GenBank/DDBJ whole genome shotgun (WGS) entry which is preliminary data.</text>
</comment>
<dbReference type="EMBL" id="JALLAZ020000925">
    <property type="protein sequence ID" value="KAL3784544.1"/>
    <property type="molecule type" value="Genomic_DNA"/>
</dbReference>
<protein>
    <submittedName>
        <fullName evidence="2">Uncharacterized protein</fullName>
    </submittedName>
</protein>
<evidence type="ECO:0000313" key="3">
    <source>
        <dbReference type="Proteomes" id="UP001530315"/>
    </source>
</evidence>
<keyword evidence="1" id="KW-1133">Transmembrane helix</keyword>
<keyword evidence="3" id="KW-1185">Reference proteome</keyword>
<keyword evidence="1" id="KW-0812">Transmembrane</keyword>
<gene>
    <name evidence="2" type="ORF">ACHAW5_003761</name>
</gene>
<organism evidence="2 3">
    <name type="scientific">Stephanodiscus triporus</name>
    <dbReference type="NCBI Taxonomy" id="2934178"/>
    <lineage>
        <taxon>Eukaryota</taxon>
        <taxon>Sar</taxon>
        <taxon>Stramenopiles</taxon>
        <taxon>Ochrophyta</taxon>
        <taxon>Bacillariophyta</taxon>
        <taxon>Coscinodiscophyceae</taxon>
        <taxon>Thalassiosirophycidae</taxon>
        <taxon>Stephanodiscales</taxon>
        <taxon>Stephanodiscaceae</taxon>
        <taxon>Stephanodiscus</taxon>
    </lineage>
</organism>
<name>A0ABD3P9X4_9STRA</name>